<evidence type="ECO:0000256" key="2">
    <source>
        <dbReference type="ARBA" id="ARBA00022737"/>
    </source>
</evidence>
<dbReference type="PANTHER" id="PTHR11364">
    <property type="entry name" value="THIOSULFATE SULFERTANSFERASE"/>
    <property type="match status" value="1"/>
</dbReference>
<reference evidence="6 7" key="1">
    <citation type="journal article" date="2018" name="Nat. Ecol. Evol.">
        <title>Shark genomes provide insights into elasmobranch evolution and the origin of vertebrates.</title>
        <authorList>
            <person name="Hara Y"/>
            <person name="Yamaguchi K"/>
            <person name="Onimaru K"/>
            <person name="Kadota M"/>
            <person name="Koyanagi M"/>
            <person name="Keeley SD"/>
            <person name="Tatsumi K"/>
            <person name="Tanaka K"/>
            <person name="Motone F"/>
            <person name="Kageyama Y"/>
            <person name="Nozu R"/>
            <person name="Adachi N"/>
            <person name="Nishimura O"/>
            <person name="Nakagawa R"/>
            <person name="Tanegashima C"/>
            <person name="Kiyatake I"/>
            <person name="Matsumoto R"/>
            <person name="Murakumo K"/>
            <person name="Nishida K"/>
            <person name="Terakita A"/>
            <person name="Kuratani S"/>
            <person name="Sato K"/>
            <person name="Hyodo S Kuraku.S."/>
        </authorList>
    </citation>
    <scope>NUCLEOTIDE SEQUENCE [LARGE SCALE GENOMIC DNA]</scope>
</reference>
<dbReference type="OMA" id="WFTRADP"/>
<evidence type="ECO:0000313" key="6">
    <source>
        <dbReference type="EMBL" id="GCC32024.1"/>
    </source>
</evidence>
<accession>A0A401SNP1</accession>
<dbReference type="PROSITE" id="PS50206">
    <property type="entry name" value="RHODANESE_3"/>
    <property type="match status" value="1"/>
</dbReference>
<evidence type="ECO:0000259" key="5">
    <source>
        <dbReference type="PROSITE" id="PS50206"/>
    </source>
</evidence>
<feature type="compositionally biased region" description="Basic and acidic residues" evidence="4">
    <location>
        <begin position="12"/>
        <end position="30"/>
    </location>
</feature>
<dbReference type="OrthoDB" id="270167at2759"/>
<dbReference type="GO" id="GO:0005739">
    <property type="term" value="C:mitochondrion"/>
    <property type="evidence" value="ECO:0007669"/>
    <property type="project" value="TreeGrafter"/>
</dbReference>
<dbReference type="GO" id="GO:0004792">
    <property type="term" value="F:thiosulfate-cyanide sulfurtransferase activity"/>
    <property type="evidence" value="ECO:0007669"/>
    <property type="project" value="InterPro"/>
</dbReference>
<dbReference type="EMBL" id="BEZZ01000408">
    <property type="protein sequence ID" value="GCC32024.1"/>
    <property type="molecule type" value="Genomic_DNA"/>
</dbReference>
<proteinExistence type="predicted"/>
<dbReference type="Proteomes" id="UP000287033">
    <property type="component" value="Unassembled WGS sequence"/>
</dbReference>
<gene>
    <name evidence="6" type="ORF">chiPu_0010484</name>
</gene>
<dbReference type="AlphaFoldDB" id="A0A401SNP1"/>
<sequence>MPQSKQFQLVDARPEGRFKGTEPEPREGIEPGHIPNSINIPFNTFMDPETLRMKSEKELHCLFEDHNVNLNKPLVGSCGTGITACFVALGAYLCGKENVMIYDGSWQEWFTRADPSHIISERKEKIK</sequence>
<feature type="domain" description="Rhodanese" evidence="5">
    <location>
        <begin position="3"/>
        <end position="118"/>
    </location>
</feature>
<evidence type="ECO:0000256" key="3">
    <source>
        <dbReference type="RuleBase" id="RU000507"/>
    </source>
</evidence>
<comment type="caution">
    <text evidence="6">The sequence shown here is derived from an EMBL/GenBank/DDBJ whole genome shotgun (WGS) entry which is preliminary data.</text>
</comment>
<protein>
    <recommendedName>
        <fullName evidence="3">Sulfurtransferase</fullName>
    </recommendedName>
</protein>
<evidence type="ECO:0000313" key="7">
    <source>
        <dbReference type="Proteomes" id="UP000287033"/>
    </source>
</evidence>
<dbReference type="PANTHER" id="PTHR11364:SF27">
    <property type="entry name" value="SULFURTRANSFERASE"/>
    <property type="match status" value="1"/>
</dbReference>
<dbReference type="STRING" id="137246.A0A401SNP1"/>
<evidence type="ECO:0000256" key="1">
    <source>
        <dbReference type="ARBA" id="ARBA00022679"/>
    </source>
</evidence>
<keyword evidence="1 3" id="KW-0808">Transferase</keyword>
<dbReference type="SMART" id="SM00450">
    <property type="entry name" value="RHOD"/>
    <property type="match status" value="1"/>
</dbReference>
<dbReference type="InterPro" id="IPR036873">
    <property type="entry name" value="Rhodanese-like_dom_sf"/>
</dbReference>
<dbReference type="FunFam" id="3.40.250.10:FF:000001">
    <property type="entry name" value="Sulfurtransferase"/>
    <property type="match status" value="1"/>
</dbReference>
<organism evidence="6 7">
    <name type="scientific">Chiloscyllium punctatum</name>
    <name type="common">Brownbanded bambooshark</name>
    <name type="synonym">Hemiscyllium punctatum</name>
    <dbReference type="NCBI Taxonomy" id="137246"/>
    <lineage>
        <taxon>Eukaryota</taxon>
        <taxon>Metazoa</taxon>
        <taxon>Chordata</taxon>
        <taxon>Craniata</taxon>
        <taxon>Vertebrata</taxon>
        <taxon>Chondrichthyes</taxon>
        <taxon>Elasmobranchii</taxon>
        <taxon>Galeomorphii</taxon>
        <taxon>Galeoidea</taxon>
        <taxon>Orectolobiformes</taxon>
        <taxon>Hemiscylliidae</taxon>
        <taxon>Chiloscyllium</taxon>
    </lineage>
</organism>
<feature type="region of interest" description="Disordered" evidence="4">
    <location>
        <begin position="1"/>
        <end position="34"/>
    </location>
</feature>
<dbReference type="PROSITE" id="PS00683">
    <property type="entry name" value="RHODANESE_2"/>
    <property type="match status" value="1"/>
</dbReference>
<dbReference type="CDD" id="cd01449">
    <property type="entry name" value="TST_Repeat_2"/>
    <property type="match status" value="1"/>
</dbReference>
<dbReference type="SUPFAM" id="SSF52821">
    <property type="entry name" value="Rhodanese/Cell cycle control phosphatase"/>
    <property type="match status" value="1"/>
</dbReference>
<dbReference type="InterPro" id="IPR001307">
    <property type="entry name" value="Thiosulphate_STrfase_CS"/>
</dbReference>
<keyword evidence="2" id="KW-0677">Repeat</keyword>
<dbReference type="Pfam" id="PF00581">
    <property type="entry name" value="Rhodanese"/>
    <property type="match status" value="1"/>
</dbReference>
<dbReference type="InterPro" id="IPR001763">
    <property type="entry name" value="Rhodanese-like_dom"/>
</dbReference>
<dbReference type="InterPro" id="IPR045078">
    <property type="entry name" value="TST/MPST-like"/>
</dbReference>
<dbReference type="Gene3D" id="3.40.250.10">
    <property type="entry name" value="Rhodanese-like domain"/>
    <property type="match status" value="1"/>
</dbReference>
<evidence type="ECO:0000256" key="4">
    <source>
        <dbReference type="SAM" id="MobiDB-lite"/>
    </source>
</evidence>
<name>A0A401SNP1_CHIPU</name>
<keyword evidence="7" id="KW-1185">Reference proteome</keyword>